<dbReference type="Proteomes" id="UP001601992">
    <property type="component" value="Unassembled WGS sequence"/>
</dbReference>
<dbReference type="PANTHER" id="PTHR47089:SF1">
    <property type="entry name" value="GUANOSINE ABC TRANSPORTER PERMEASE PROTEIN NUPP"/>
    <property type="match status" value="1"/>
</dbReference>
<feature type="transmembrane region" description="Helical" evidence="6">
    <location>
        <begin position="263"/>
        <end position="286"/>
    </location>
</feature>
<evidence type="ECO:0000256" key="6">
    <source>
        <dbReference type="SAM" id="Phobius"/>
    </source>
</evidence>
<dbReference type="EMBL" id="JBIAQY010000013">
    <property type="protein sequence ID" value="MFF3572303.1"/>
    <property type="molecule type" value="Genomic_DNA"/>
</dbReference>
<keyword evidence="3 6" id="KW-0812">Transmembrane</keyword>
<feature type="transmembrane region" description="Helical" evidence="6">
    <location>
        <begin position="21"/>
        <end position="40"/>
    </location>
</feature>
<evidence type="ECO:0000256" key="5">
    <source>
        <dbReference type="ARBA" id="ARBA00023136"/>
    </source>
</evidence>
<evidence type="ECO:0000256" key="4">
    <source>
        <dbReference type="ARBA" id="ARBA00022989"/>
    </source>
</evidence>
<evidence type="ECO:0000256" key="3">
    <source>
        <dbReference type="ARBA" id="ARBA00022692"/>
    </source>
</evidence>
<dbReference type="CDD" id="cd06580">
    <property type="entry name" value="TM_PBP1_transp_TpRbsC_like"/>
    <property type="match status" value="1"/>
</dbReference>
<evidence type="ECO:0000313" key="8">
    <source>
        <dbReference type="Proteomes" id="UP001601992"/>
    </source>
</evidence>
<feature type="transmembrane region" description="Helical" evidence="6">
    <location>
        <begin position="88"/>
        <end position="107"/>
    </location>
</feature>
<accession>A0ABW6S9P9</accession>
<feature type="transmembrane region" description="Helical" evidence="6">
    <location>
        <begin position="150"/>
        <end position="168"/>
    </location>
</feature>
<comment type="subcellular location">
    <subcellularLocation>
        <location evidence="1">Cell membrane</location>
        <topology evidence="1">Multi-pass membrane protein</topology>
    </subcellularLocation>
</comment>
<feature type="transmembrane region" description="Helical" evidence="6">
    <location>
        <begin position="113"/>
        <end position="138"/>
    </location>
</feature>
<feature type="transmembrane region" description="Helical" evidence="6">
    <location>
        <begin position="343"/>
        <end position="363"/>
    </location>
</feature>
<dbReference type="Pfam" id="PF02653">
    <property type="entry name" value="BPD_transp_2"/>
    <property type="match status" value="1"/>
</dbReference>
<feature type="transmembrane region" description="Helical" evidence="6">
    <location>
        <begin position="60"/>
        <end position="81"/>
    </location>
</feature>
<evidence type="ECO:0000313" key="7">
    <source>
        <dbReference type="EMBL" id="MFF3572303.1"/>
    </source>
</evidence>
<comment type="caution">
    <text evidence="7">The sequence shown here is derived from an EMBL/GenBank/DDBJ whole genome shotgun (WGS) entry which is preliminary data.</text>
</comment>
<keyword evidence="2" id="KW-1003">Cell membrane</keyword>
<keyword evidence="8" id="KW-1185">Reference proteome</keyword>
<feature type="transmembrane region" description="Helical" evidence="6">
    <location>
        <begin position="306"/>
        <end position="331"/>
    </location>
</feature>
<evidence type="ECO:0000256" key="2">
    <source>
        <dbReference type="ARBA" id="ARBA00022475"/>
    </source>
</evidence>
<dbReference type="PANTHER" id="PTHR47089">
    <property type="entry name" value="ABC TRANSPORTER, PERMEASE PROTEIN"/>
    <property type="match status" value="1"/>
</dbReference>
<reference evidence="7 8" key="1">
    <citation type="submission" date="2024-10" db="EMBL/GenBank/DDBJ databases">
        <title>The Natural Products Discovery Center: Release of the First 8490 Sequenced Strains for Exploring Actinobacteria Biosynthetic Diversity.</title>
        <authorList>
            <person name="Kalkreuter E."/>
            <person name="Kautsar S.A."/>
            <person name="Yang D."/>
            <person name="Bader C.D."/>
            <person name="Teijaro C.N."/>
            <person name="Fluegel L."/>
            <person name="Davis C.M."/>
            <person name="Simpson J.R."/>
            <person name="Lauterbach L."/>
            <person name="Steele A.D."/>
            <person name="Gui C."/>
            <person name="Meng S."/>
            <person name="Li G."/>
            <person name="Viehrig K."/>
            <person name="Ye F."/>
            <person name="Su P."/>
            <person name="Kiefer A.F."/>
            <person name="Nichols A."/>
            <person name="Cepeda A.J."/>
            <person name="Yan W."/>
            <person name="Fan B."/>
            <person name="Jiang Y."/>
            <person name="Adhikari A."/>
            <person name="Zheng C.-J."/>
            <person name="Schuster L."/>
            <person name="Cowan T.M."/>
            <person name="Smanski M.J."/>
            <person name="Chevrette M.G."/>
            <person name="De Carvalho L.P.S."/>
            <person name="Shen B."/>
        </authorList>
    </citation>
    <scope>NUCLEOTIDE SEQUENCE [LARGE SCALE GENOMIC DNA]</scope>
    <source>
        <strain evidence="7 8">NPDC002593</strain>
    </source>
</reference>
<dbReference type="InterPro" id="IPR001851">
    <property type="entry name" value="ABC_transp_permease"/>
</dbReference>
<keyword evidence="5 6" id="KW-0472">Membrane</keyword>
<keyword evidence="4 6" id="KW-1133">Transmembrane helix</keyword>
<evidence type="ECO:0000256" key="1">
    <source>
        <dbReference type="ARBA" id="ARBA00004651"/>
    </source>
</evidence>
<feature type="transmembrane region" description="Helical" evidence="6">
    <location>
        <begin position="218"/>
        <end position="235"/>
    </location>
</feature>
<gene>
    <name evidence="7" type="ORF">ACFYXQ_31470</name>
</gene>
<organism evidence="7 8">
    <name type="scientific">Nocardia jiangxiensis</name>
    <dbReference type="NCBI Taxonomy" id="282685"/>
    <lineage>
        <taxon>Bacteria</taxon>
        <taxon>Bacillati</taxon>
        <taxon>Actinomycetota</taxon>
        <taxon>Actinomycetes</taxon>
        <taxon>Mycobacteriales</taxon>
        <taxon>Nocardiaceae</taxon>
        <taxon>Nocardia</taxon>
    </lineage>
</organism>
<proteinExistence type="predicted"/>
<name>A0ABW6S9P9_9NOCA</name>
<sequence>MTVAAGVVRRLRNSGASVADRTVAVVVTIVVTAALFALTGHDPIAVYRSMFQGALVGPGLVTTVQRTVVVVGLSLGLSFAFRAGQFNLGASGQFVLGGAAGAAVALYCPGPGWVVVVLALAAATVAGAVLAAVPAVLFTGLSAPVFATSLLLNYPVLSLTSYLITVWLKDPSSDLEASRPISVDRRIPALAPSHSGSGQFLESVFGQRNLLTLLGSELNWSLLVVAGILAVVLVIERRSALGFETGLIGLNPRMAAAVGIRTARAIVLALALGGAIAGVMGALVVLGSHYRLIDGALDGTGYPITALLVVMLARNSSIAVVVVGFAFTAIGVGGQEVERDYGLSSYMSTVVQALVVFLVSMRLTTWRPRWGRAGTPVEMVES</sequence>
<dbReference type="RefSeq" id="WP_387405978.1">
    <property type="nucleotide sequence ID" value="NZ_JBIAQY010000013.1"/>
</dbReference>
<protein>
    <submittedName>
        <fullName evidence="7">ABC transporter permease</fullName>
    </submittedName>
</protein>